<dbReference type="Proteomes" id="UP000461288">
    <property type="component" value="Unassembled WGS sequence"/>
</dbReference>
<dbReference type="EMBL" id="JAWJUL010000028">
    <property type="protein sequence ID" value="MDV3439660.1"/>
    <property type="molecule type" value="Genomic_DNA"/>
</dbReference>
<accession>A0A1I0UAH6</accession>
<organism evidence="4 5">
    <name type="scientific">Metapseudomonas otitidis</name>
    <dbReference type="NCBI Taxonomy" id="319939"/>
    <lineage>
        <taxon>Bacteria</taxon>
        <taxon>Pseudomonadati</taxon>
        <taxon>Pseudomonadota</taxon>
        <taxon>Gammaproteobacteria</taxon>
        <taxon>Pseudomonadales</taxon>
        <taxon>Pseudomonadaceae</taxon>
        <taxon>Metapseudomonas</taxon>
    </lineage>
</organism>
<evidence type="ECO:0000313" key="3">
    <source>
        <dbReference type="EMBL" id="MDV3439660.1"/>
    </source>
</evidence>
<dbReference type="Pfam" id="PF06445">
    <property type="entry name" value="GyrI-like"/>
    <property type="match status" value="1"/>
</dbReference>
<dbReference type="STRING" id="319939.SAMN05216263_109107"/>
<reference evidence="4 5" key="1">
    <citation type="submission" date="2019-12" db="EMBL/GenBank/DDBJ databases">
        <title>Draft genome sequence of Pseudomonas otitidis recovered from a chicken carcass.</title>
        <authorList>
            <person name="Vieira T.R."/>
            <person name="Oliviera E.F.C."/>
            <person name="Silva N.M.V."/>
            <person name="Sambrano G.E."/>
            <person name="Cibulski S.P."/>
            <person name="Cardoso M.R.I."/>
        </authorList>
    </citation>
    <scope>NUCLEOTIDE SEQUENCE [LARGE SCALE GENOMIC DNA]</scope>
    <source>
        <strain evidence="4 5">25_K</strain>
    </source>
</reference>
<dbReference type="InterPro" id="IPR053182">
    <property type="entry name" value="YobU-like_regulator"/>
</dbReference>
<evidence type="ECO:0000313" key="7">
    <source>
        <dbReference type="Proteomes" id="UP001273935"/>
    </source>
</evidence>
<dbReference type="PANTHER" id="PTHR36444:SF2">
    <property type="entry name" value="TRANSCRIPTIONAL REGULATOR PROTEIN YOBU-RELATED"/>
    <property type="match status" value="1"/>
</dbReference>
<dbReference type="InterPro" id="IPR010499">
    <property type="entry name" value="AraC_E-bd"/>
</dbReference>
<dbReference type="EMBL" id="AP022642">
    <property type="protein sequence ID" value="BCA31039.1"/>
    <property type="molecule type" value="Genomic_DNA"/>
</dbReference>
<protein>
    <submittedName>
        <fullName evidence="4">AraC family transcriptional regulator</fullName>
    </submittedName>
    <submittedName>
        <fullName evidence="3">GyrI-like domain-containing protein</fullName>
    </submittedName>
</protein>
<gene>
    <name evidence="4" type="ORF">GO594_05805</name>
    <name evidence="2" type="ORF">PtoMrB4_50160</name>
    <name evidence="3" type="ORF">R0G64_09510</name>
</gene>
<name>A0A1I0UAH6_9GAMM</name>
<feature type="domain" description="AraC effector-binding" evidence="1">
    <location>
        <begin position="1"/>
        <end position="148"/>
    </location>
</feature>
<reference evidence="3 7" key="3">
    <citation type="submission" date="2023-10" db="EMBL/GenBank/DDBJ databases">
        <title>Pseudomonas otitidis isolated from a paediatric patient with cystic fibrosis in Chile.</title>
        <authorList>
            <person name="Amsteins-Romero L."/>
            <person name="Opazo-Capurro A."/>
            <person name="Matus-Kohler M."/>
            <person name="Gonzalez-Rocha G."/>
        </authorList>
    </citation>
    <scope>NUCLEOTIDE SEQUENCE [LARGE SCALE GENOMIC DNA]</scope>
    <source>
        <strain evidence="3 7">P-714</strain>
    </source>
</reference>
<dbReference type="InterPro" id="IPR029442">
    <property type="entry name" value="GyrI-like"/>
</dbReference>
<dbReference type="InterPro" id="IPR011256">
    <property type="entry name" value="Reg_factor_effector_dom_sf"/>
</dbReference>
<dbReference type="GeneID" id="57400246"/>
<dbReference type="KEGG" id="poj:PtoMrB4_50160"/>
<dbReference type="Proteomes" id="UP001273935">
    <property type="component" value="Unassembled WGS sequence"/>
</dbReference>
<keyword evidence="7" id="KW-1185">Reference proteome</keyword>
<dbReference type="EMBL" id="WTFN01000009">
    <property type="protein sequence ID" value="MWK55480.1"/>
    <property type="molecule type" value="Genomic_DNA"/>
</dbReference>
<dbReference type="RefSeq" id="WP_074970472.1">
    <property type="nucleotide sequence ID" value="NZ_AP022642.1"/>
</dbReference>
<evidence type="ECO:0000259" key="1">
    <source>
        <dbReference type="SMART" id="SM00871"/>
    </source>
</evidence>
<dbReference type="Proteomes" id="UP000501237">
    <property type="component" value="Chromosome"/>
</dbReference>
<evidence type="ECO:0000313" key="4">
    <source>
        <dbReference type="EMBL" id="MWK55480.1"/>
    </source>
</evidence>
<dbReference type="Gene3D" id="3.20.80.10">
    <property type="entry name" value="Regulatory factor, effector binding domain"/>
    <property type="match status" value="1"/>
</dbReference>
<evidence type="ECO:0000313" key="6">
    <source>
        <dbReference type="Proteomes" id="UP000501237"/>
    </source>
</evidence>
<dbReference type="AlphaFoldDB" id="A0A1I0UAH6"/>
<evidence type="ECO:0000313" key="5">
    <source>
        <dbReference type="Proteomes" id="UP000461288"/>
    </source>
</evidence>
<evidence type="ECO:0000313" key="2">
    <source>
        <dbReference type="EMBL" id="BCA31039.1"/>
    </source>
</evidence>
<dbReference type="SMART" id="SM00871">
    <property type="entry name" value="AraC_E_bind"/>
    <property type="match status" value="1"/>
</dbReference>
<reference evidence="2 6" key="2">
    <citation type="journal article" date="2020" name="Microbiol. Resour. Announc.">
        <title>Complete genome sequence of Pseudomonas otitidis strain MrB4, isolated from Lake Biwa in Japan.</title>
        <authorList>
            <person name="Miyazaki K."/>
            <person name="Hase E."/>
            <person name="Maruya T."/>
        </authorList>
    </citation>
    <scope>NUCLEOTIDE SEQUENCE [LARGE SCALE GENOMIC DNA]</scope>
    <source>
        <strain evidence="2 6">MrB4</strain>
    </source>
</reference>
<sequence>MRARIIERPAFQVIGLERPDAPPEDIGQLWERFLPRSEEISGRDGVPCGLCLHRPNGELGYLAGYPVKPGTPVPDGMTLIEVPAGRYAVFTHVGSTPDIALSFQVIHDFLLAERGLEASPGICFEEYGDGFHGPHDPKSETLLWVPVF</sequence>
<proteinExistence type="predicted"/>
<dbReference type="PANTHER" id="PTHR36444">
    <property type="entry name" value="TRANSCRIPTIONAL REGULATOR PROTEIN YOBU-RELATED"/>
    <property type="match status" value="1"/>
</dbReference>
<dbReference type="SUPFAM" id="SSF55136">
    <property type="entry name" value="Probable bacterial effector-binding domain"/>
    <property type="match status" value="1"/>
</dbReference>